<dbReference type="PROSITE" id="PS00028">
    <property type="entry name" value="ZINC_FINGER_C2H2_1"/>
    <property type="match status" value="1"/>
</dbReference>
<comment type="caution">
    <text evidence="4">The sequence shown here is derived from an EMBL/GenBank/DDBJ whole genome shotgun (WGS) entry which is preliminary data.</text>
</comment>
<keyword evidence="5" id="KW-1185">Reference proteome</keyword>
<evidence type="ECO:0000313" key="4">
    <source>
        <dbReference type="EMBL" id="KAK5054742.1"/>
    </source>
</evidence>
<feature type="region of interest" description="Disordered" evidence="2">
    <location>
        <begin position="1"/>
        <end position="27"/>
    </location>
</feature>
<dbReference type="Proteomes" id="UP001345691">
    <property type="component" value="Unassembled WGS sequence"/>
</dbReference>
<evidence type="ECO:0000259" key="3">
    <source>
        <dbReference type="PROSITE" id="PS50157"/>
    </source>
</evidence>
<keyword evidence="1" id="KW-0863">Zinc-finger</keyword>
<keyword evidence="1" id="KW-0479">Metal-binding</keyword>
<dbReference type="Gene3D" id="3.30.160.60">
    <property type="entry name" value="Classic Zinc Finger"/>
    <property type="match status" value="1"/>
</dbReference>
<evidence type="ECO:0000256" key="1">
    <source>
        <dbReference type="PROSITE-ProRule" id="PRU00042"/>
    </source>
</evidence>
<sequence length="133" mass="14678">MVNHFEYGGGGTNSSLSGGLQSQTGPTEIGATSCNRLSIPNRLVPPSSQICNHCRKSFSNKGDRDRHVREQHVYGKRLLCHLTRCPHGRAGRGFTRLDKLVSHLTSGKHKMGYKKAKREATEHNRDVIAAANE</sequence>
<dbReference type="InterPro" id="IPR013087">
    <property type="entry name" value="Znf_C2H2_type"/>
</dbReference>
<name>A0ABR0J1Z1_9EURO</name>
<evidence type="ECO:0000313" key="5">
    <source>
        <dbReference type="Proteomes" id="UP001345691"/>
    </source>
</evidence>
<evidence type="ECO:0000256" key="2">
    <source>
        <dbReference type="SAM" id="MobiDB-lite"/>
    </source>
</evidence>
<organism evidence="4 5">
    <name type="scientific">Exophiala sideris</name>
    <dbReference type="NCBI Taxonomy" id="1016849"/>
    <lineage>
        <taxon>Eukaryota</taxon>
        <taxon>Fungi</taxon>
        <taxon>Dikarya</taxon>
        <taxon>Ascomycota</taxon>
        <taxon>Pezizomycotina</taxon>
        <taxon>Eurotiomycetes</taxon>
        <taxon>Chaetothyriomycetidae</taxon>
        <taxon>Chaetothyriales</taxon>
        <taxon>Herpotrichiellaceae</taxon>
        <taxon>Exophiala</taxon>
    </lineage>
</organism>
<reference evidence="4 5" key="1">
    <citation type="submission" date="2023-08" db="EMBL/GenBank/DDBJ databases">
        <title>Black Yeasts Isolated from many extreme environments.</title>
        <authorList>
            <person name="Coleine C."/>
            <person name="Stajich J.E."/>
            <person name="Selbmann L."/>
        </authorList>
    </citation>
    <scope>NUCLEOTIDE SEQUENCE [LARGE SCALE GENOMIC DNA]</scope>
    <source>
        <strain evidence="4 5">CCFEE 6328</strain>
    </source>
</reference>
<gene>
    <name evidence="4" type="ORF">LTR69_008649</name>
</gene>
<dbReference type="EMBL" id="JAVRRF010000022">
    <property type="protein sequence ID" value="KAK5054742.1"/>
    <property type="molecule type" value="Genomic_DNA"/>
</dbReference>
<protein>
    <recommendedName>
        <fullName evidence="3">C2H2-type domain-containing protein</fullName>
    </recommendedName>
</protein>
<accession>A0ABR0J1Z1</accession>
<feature type="compositionally biased region" description="Low complexity" evidence="2">
    <location>
        <begin position="13"/>
        <end position="25"/>
    </location>
</feature>
<keyword evidence="1" id="KW-0862">Zinc</keyword>
<dbReference type="SMART" id="SM00355">
    <property type="entry name" value="ZnF_C2H2"/>
    <property type="match status" value="2"/>
</dbReference>
<dbReference type="PROSITE" id="PS50157">
    <property type="entry name" value="ZINC_FINGER_C2H2_2"/>
    <property type="match status" value="1"/>
</dbReference>
<proteinExistence type="predicted"/>
<feature type="domain" description="C2H2-type" evidence="3">
    <location>
        <begin position="49"/>
        <end position="77"/>
    </location>
</feature>